<dbReference type="GO" id="GO:0015666">
    <property type="term" value="F:restriction endodeoxyribonuclease activity"/>
    <property type="evidence" value="ECO:0007669"/>
    <property type="project" value="TreeGrafter"/>
</dbReference>
<dbReference type="Proteomes" id="UP000824231">
    <property type="component" value="Unassembled WGS sequence"/>
</dbReference>
<reference evidence="3" key="1">
    <citation type="journal article" date="2021" name="PeerJ">
        <title>Extensive microbial diversity within the chicken gut microbiome revealed by metagenomics and culture.</title>
        <authorList>
            <person name="Gilroy R."/>
            <person name="Ravi A."/>
            <person name="Getino M."/>
            <person name="Pursley I."/>
            <person name="Horton D.L."/>
            <person name="Alikhan N.F."/>
            <person name="Baker D."/>
            <person name="Gharbi K."/>
            <person name="Hall N."/>
            <person name="Watson M."/>
            <person name="Adriaenssens E.M."/>
            <person name="Foster-Nyarko E."/>
            <person name="Jarju S."/>
            <person name="Secka A."/>
            <person name="Antonio M."/>
            <person name="Oren A."/>
            <person name="Chaudhuri R.R."/>
            <person name="La Ragione R."/>
            <person name="Hildebrand F."/>
            <person name="Pallen M.J."/>
        </authorList>
    </citation>
    <scope>NUCLEOTIDE SEQUENCE</scope>
    <source>
        <strain evidence="3">ChiSxjej3B15-572</strain>
    </source>
</reference>
<name>A0A9D1VJA9_9LACO</name>
<dbReference type="AlphaFoldDB" id="A0A9D1VJA9"/>
<dbReference type="SUPFAM" id="SSF52980">
    <property type="entry name" value="Restriction endonuclease-like"/>
    <property type="match status" value="1"/>
</dbReference>
<dbReference type="GO" id="GO:0003677">
    <property type="term" value="F:DNA binding"/>
    <property type="evidence" value="ECO:0007669"/>
    <property type="project" value="InterPro"/>
</dbReference>
<dbReference type="Pfam" id="PF04471">
    <property type="entry name" value="Mrr_cat"/>
    <property type="match status" value="1"/>
</dbReference>
<dbReference type="Gene3D" id="3.40.1350.10">
    <property type="match status" value="1"/>
</dbReference>
<evidence type="ECO:0000259" key="2">
    <source>
        <dbReference type="Pfam" id="PF04471"/>
    </source>
</evidence>
<gene>
    <name evidence="3" type="ORF">H9856_07720</name>
</gene>
<accession>A0A9D1VJA9</accession>
<evidence type="ECO:0000313" key="4">
    <source>
        <dbReference type="Proteomes" id="UP000824231"/>
    </source>
</evidence>
<organism evidence="3 4">
    <name type="scientific">Candidatus Limosilactobacillus merdigallinarum</name>
    <dbReference type="NCBI Taxonomy" id="2838652"/>
    <lineage>
        <taxon>Bacteria</taxon>
        <taxon>Bacillati</taxon>
        <taxon>Bacillota</taxon>
        <taxon>Bacilli</taxon>
        <taxon>Lactobacillales</taxon>
        <taxon>Lactobacillaceae</taxon>
        <taxon>Limosilactobacillus</taxon>
    </lineage>
</organism>
<dbReference type="PANTHER" id="PTHR30015">
    <property type="entry name" value="MRR RESTRICTION SYSTEM PROTEIN"/>
    <property type="match status" value="1"/>
</dbReference>
<dbReference type="GO" id="GO:0009307">
    <property type="term" value="P:DNA restriction-modification system"/>
    <property type="evidence" value="ECO:0007669"/>
    <property type="project" value="InterPro"/>
</dbReference>
<feature type="domain" description="Restriction endonuclease type IV Mrr" evidence="2">
    <location>
        <begin position="135"/>
        <end position="246"/>
    </location>
</feature>
<proteinExistence type="predicted"/>
<dbReference type="InterPro" id="IPR011335">
    <property type="entry name" value="Restrct_endonuc-II-like"/>
</dbReference>
<protein>
    <submittedName>
        <fullName evidence="3">Restriction endonuclease</fullName>
    </submittedName>
</protein>
<reference evidence="3" key="2">
    <citation type="submission" date="2021-04" db="EMBL/GenBank/DDBJ databases">
        <authorList>
            <person name="Gilroy R."/>
        </authorList>
    </citation>
    <scope>NUCLEOTIDE SEQUENCE</scope>
    <source>
        <strain evidence="3">ChiSxjej3B15-572</strain>
    </source>
</reference>
<keyword evidence="3" id="KW-0540">Nuclease</keyword>
<dbReference type="InterPro" id="IPR011856">
    <property type="entry name" value="tRNA_endonuc-like_dom_sf"/>
</dbReference>
<dbReference type="PANTHER" id="PTHR30015:SF6">
    <property type="entry name" value="SLL1429 PROTEIN"/>
    <property type="match status" value="1"/>
</dbReference>
<comment type="caution">
    <text evidence="3">The sequence shown here is derived from an EMBL/GenBank/DDBJ whole genome shotgun (WGS) entry which is preliminary data.</text>
</comment>
<keyword evidence="3" id="KW-0255">Endonuclease</keyword>
<keyword evidence="1" id="KW-0378">Hydrolase</keyword>
<evidence type="ECO:0000313" key="3">
    <source>
        <dbReference type="EMBL" id="HIX36237.1"/>
    </source>
</evidence>
<dbReference type="InterPro" id="IPR007560">
    <property type="entry name" value="Restrct_endonuc_IV_Mrr"/>
</dbReference>
<dbReference type="InterPro" id="IPR052906">
    <property type="entry name" value="Type_IV_Methyl-Rstrct_Enzyme"/>
</dbReference>
<evidence type="ECO:0000256" key="1">
    <source>
        <dbReference type="ARBA" id="ARBA00022801"/>
    </source>
</evidence>
<dbReference type="EMBL" id="DXFH01000032">
    <property type="protein sequence ID" value="HIX36237.1"/>
    <property type="molecule type" value="Genomic_DNA"/>
</dbReference>
<sequence length="247" mass="27851">MLIAEAFKFDAILAAYNRYKDDSENENSDNFLNQFVDSSYKELLLPEPESSKYPPVLKYDKLAYISYVLYKQGSHLKFSSLDDLYELILKKKEEKIQHSLLADNDPEEFNSHANTEYLSTGSNNGSPFSSIPDIDVVTPYELEQMVKEQFTSMGYEAVATKKSGDQGADVIVKESSTGLITVVQVKQYSDSKVGNKAVQEVLAGKEFYDADRAIVMTTSYFTKSATELAEKTDVELMDRDDFLAFMS</sequence>